<dbReference type="RefSeq" id="WP_123574947.1">
    <property type="nucleotide sequence ID" value="NZ_RKHG01000001.1"/>
</dbReference>
<organism evidence="2 3">
    <name type="scientific">Luteococcus japonicus</name>
    <dbReference type="NCBI Taxonomy" id="33984"/>
    <lineage>
        <taxon>Bacteria</taxon>
        <taxon>Bacillati</taxon>
        <taxon>Actinomycetota</taxon>
        <taxon>Actinomycetes</taxon>
        <taxon>Propionibacteriales</taxon>
        <taxon>Propionibacteriaceae</taxon>
        <taxon>Luteococcus</taxon>
    </lineage>
</organism>
<proteinExistence type="predicted"/>
<gene>
    <name evidence="2" type="ORF">EDD41_0667</name>
</gene>
<comment type="caution">
    <text evidence="2">The sequence shown here is derived from an EMBL/GenBank/DDBJ whole genome shotgun (WGS) entry which is preliminary data.</text>
</comment>
<dbReference type="InterPro" id="IPR011037">
    <property type="entry name" value="Pyrv_Knase-like_insert_dom_sf"/>
</dbReference>
<evidence type="ECO:0000313" key="2">
    <source>
        <dbReference type="EMBL" id="ROR53513.1"/>
    </source>
</evidence>
<dbReference type="SUPFAM" id="SSF50800">
    <property type="entry name" value="PK beta-barrel domain-like"/>
    <property type="match status" value="1"/>
</dbReference>
<name>A0A3N1ZRP0_9ACTN</name>
<evidence type="ECO:0000259" key="1">
    <source>
        <dbReference type="PROSITE" id="PS51340"/>
    </source>
</evidence>
<sequence>MAFRVESISRHPVRSMGGEQLKAAKLDERGMAGDRWFAVRDAEGFLASGKVTRRFRRRDEVVDFQARTEGFSVEVSGDGQRWLAGSELLDSHLSERMGTPVQVLPEADVPHQAGGQVSLIGTATLVWCAERWGVDADPRRLRVNLVIETSKPFVEECLIGRELIYPLTRLHLGERIPRCRTTDLAQDGAVGDASWLKALGGEREGCLGVYATVVTPGSVMVGDQGKLAR</sequence>
<dbReference type="Pfam" id="PF03476">
    <property type="entry name" value="MOSC_N"/>
    <property type="match status" value="1"/>
</dbReference>
<dbReference type="Gene3D" id="2.40.33.20">
    <property type="entry name" value="PK beta-barrel domain-like"/>
    <property type="match status" value="1"/>
</dbReference>
<dbReference type="EMBL" id="RKHG01000001">
    <property type="protein sequence ID" value="ROR53513.1"/>
    <property type="molecule type" value="Genomic_DNA"/>
</dbReference>
<dbReference type="Proteomes" id="UP000275749">
    <property type="component" value="Unassembled WGS sequence"/>
</dbReference>
<dbReference type="InterPro" id="IPR005303">
    <property type="entry name" value="MOCOS_middle"/>
</dbReference>
<dbReference type="GO" id="GO:0030151">
    <property type="term" value="F:molybdenum ion binding"/>
    <property type="evidence" value="ECO:0007669"/>
    <property type="project" value="InterPro"/>
</dbReference>
<protein>
    <recommendedName>
        <fullName evidence="1">MOSC domain-containing protein</fullName>
    </recommendedName>
</protein>
<dbReference type="GO" id="GO:0030170">
    <property type="term" value="F:pyridoxal phosphate binding"/>
    <property type="evidence" value="ECO:0007669"/>
    <property type="project" value="InterPro"/>
</dbReference>
<feature type="domain" description="MOSC" evidence="1">
    <location>
        <begin position="86"/>
        <end position="228"/>
    </location>
</feature>
<reference evidence="2 3" key="1">
    <citation type="submission" date="2018-11" db="EMBL/GenBank/DDBJ databases">
        <title>Sequencing the genomes of 1000 actinobacteria strains.</title>
        <authorList>
            <person name="Klenk H.-P."/>
        </authorList>
    </citation>
    <scope>NUCLEOTIDE SEQUENCE [LARGE SCALE GENOMIC DNA]</scope>
    <source>
        <strain evidence="2 3">DSM 10546</strain>
    </source>
</reference>
<dbReference type="GO" id="GO:0003824">
    <property type="term" value="F:catalytic activity"/>
    <property type="evidence" value="ECO:0007669"/>
    <property type="project" value="InterPro"/>
</dbReference>
<evidence type="ECO:0000313" key="3">
    <source>
        <dbReference type="Proteomes" id="UP000275749"/>
    </source>
</evidence>
<dbReference type="AlphaFoldDB" id="A0A3N1ZRP0"/>
<dbReference type="PROSITE" id="PS51340">
    <property type="entry name" value="MOSC"/>
    <property type="match status" value="1"/>
</dbReference>
<dbReference type="InterPro" id="IPR005302">
    <property type="entry name" value="MoCF_Sase_C"/>
</dbReference>
<dbReference type="Pfam" id="PF03473">
    <property type="entry name" value="MOSC"/>
    <property type="match status" value="1"/>
</dbReference>
<accession>A0A3N1ZRP0</accession>